<organism evidence="1 2">
    <name type="scientific">Methylorubrum populi</name>
    <dbReference type="NCBI Taxonomy" id="223967"/>
    <lineage>
        <taxon>Bacteria</taxon>
        <taxon>Pseudomonadati</taxon>
        <taxon>Pseudomonadota</taxon>
        <taxon>Alphaproteobacteria</taxon>
        <taxon>Hyphomicrobiales</taxon>
        <taxon>Methylobacteriaceae</taxon>
        <taxon>Methylorubrum</taxon>
    </lineage>
</organism>
<dbReference type="AlphaFoldDB" id="A0A160PGX2"/>
<dbReference type="OrthoDB" id="6447869at2"/>
<accession>A0A160PGX2</accession>
<proteinExistence type="predicted"/>
<evidence type="ECO:0000313" key="1">
    <source>
        <dbReference type="EMBL" id="BAU90780.1"/>
    </source>
</evidence>
<reference evidence="1 2" key="1">
    <citation type="journal article" date="2016" name="Genome Announc.">
        <title>Complete Genome Sequence of Methylobacterium populi P-1M, Isolated from Pink-Pigmented Household Biofilm.</title>
        <authorList>
            <person name="Morohoshi T."/>
            <person name="Ikeda T."/>
        </authorList>
    </citation>
    <scope>NUCLEOTIDE SEQUENCE [LARGE SCALE GENOMIC DNA]</scope>
    <source>
        <strain evidence="1 2">P-1M</strain>
    </source>
</reference>
<dbReference type="EMBL" id="AP014809">
    <property type="protein sequence ID" value="BAU90780.1"/>
    <property type="molecule type" value="Genomic_DNA"/>
</dbReference>
<gene>
    <name evidence="1" type="ORF">MPPM_2175</name>
</gene>
<dbReference type="Proteomes" id="UP000218288">
    <property type="component" value="Chromosome"/>
</dbReference>
<evidence type="ECO:0000313" key="2">
    <source>
        <dbReference type="Proteomes" id="UP000218288"/>
    </source>
</evidence>
<name>A0A160PGX2_9HYPH</name>
<protein>
    <submittedName>
        <fullName evidence="1">Uncharacterized protein</fullName>
    </submittedName>
</protein>
<sequence length="157" mass="16966">MRPELADPFPDALRLRRAIRAARELYTRHEAGQPTREALEAFSRLVGVTVGAADLDGAFGSVDPDTFAKRHLLSPDRVHGDLDRDEMVELVERIMAAEGGEFELEYWLACVARSSGNPDISALIFSRAGESAGADEIVARAIRDSGAAVIALPPPRG</sequence>
<dbReference type="RefSeq" id="WP_096485067.1">
    <property type="nucleotide sequence ID" value="NZ_AP014809.1"/>
</dbReference>